<dbReference type="EMBL" id="VSRR010000345">
    <property type="protein sequence ID" value="MPC14347.1"/>
    <property type="molecule type" value="Genomic_DNA"/>
</dbReference>
<organism evidence="2 3">
    <name type="scientific">Portunus trituberculatus</name>
    <name type="common">Swimming crab</name>
    <name type="synonym">Neptunus trituberculatus</name>
    <dbReference type="NCBI Taxonomy" id="210409"/>
    <lineage>
        <taxon>Eukaryota</taxon>
        <taxon>Metazoa</taxon>
        <taxon>Ecdysozoa</taxon>
        <taxon>Arthropoda</taxon>
        <taxon>Crustacea</taxon>
        <taxon>Multicrustacea</taxon>
        <taxon>Malacostraca</taxon>
        <taxon>Eumalacostraca</taxon>
        <taxon>Eucarida</taxon>
        <taxon>Decapoda</taxon>
        <taxon>Pleocyemata</taxon>
        <taxon>Brachyura</taxon>
        <taxon>Eubrachyura</taxon>
        <taxon>Portunoidea</taxon>
        <taxon>Portunidae</taxon>
        <taxon>Portuninae</taxon>
        <taxon>Portunus</taxon>
    </lineage>
</organism>
<comment type="caution">
    <text evidence="2">The sequence shown here is derived from an EMBL/GenBank/DDBJ whole genome shotgun (WGS) entry which is preliminary data.</text>
</comment>
<dbReference type="AlphaFoldDB" id="A0A5B7CWZ1"/>
<name>A0A5B7CWZ1_PORTR</name>
<protein>
    <submittedName>
        <fullName evidence="2">Uncharacterized protein</fullName>
    </submittedName>
</protein>
<evidence type="ECO:0000313" key="3">
    <source>
        <dbReference type="Proteomes" id="UP000324222"/>
    </source>
</evidence>
<feature type="region of interest" description="Disordered" evidence="1">
    <location>
        <begin position="43"/>
        <end position="74"/>
    </location>
</feature>
<accession>A0A5B7CWZ1</accession>
<reference evidence="2 3" key="1">
    <citation type="submission" date="2019-05" db="EMBL/GenBank/DDBJ databases">
        <title>Another draft genome of Portunus trituberculatus and its Hox gene families provides insights of decapod evolution.</title>
        <authorList>
            <person name="Jeong J.-H."/>
            <person name="Song I."/>
            <person name="Kim S."/>
            <person name="Choi T."/>
            <person name="Kim D."/>
            <person name="Ryu S."/>
            <person name="Kim W."/>
        </authorList>
    </citation>
    <scope>NUCLEOTIDE SEQUENCE [LARGE SCALE GENOMIC DNA]</scope>
    <source>
        <tissue evidence="2">Muscle</tissue>
    </source>
</reference>
<dbReference type="Proteomes" id="UP000324222">
    <property type="component" value="Unassembled WGS sequence"/>
</dbReference>
<evidence type="ECO:0000313" key="2">
    <source>
        <dbReference type="EMBL" id="MPC14347.1"/>
    </source>
</evidence>
<evidence type="ECO:0000256" key="1">
    <source>
        <dbReference type="SAM" id="MobiDB-lite"/>
    </source>
</evidence>
<sequence>MSRVSNKGGSIAESRAARASLAGNTRHARLYYLAINQTQQIKRASHGHSQIRSRGLASAAPPPGPRVSHGEETGTRGIEALEEVLVEKSRLAVFGCGEEARPPRLQGHRGRPVISISASRARDQIWAFHYLLMELCMPTVP</sequence>
<proteinExistence type="predicted"/>
<keyword evidence="3" id="KW-1185">Reference proteome</keyword>
<gene>
    <name evidence="2" type="ORF">E2C01_007111</name>
</gene>